<organism evidence="1">
    <name type="scientific">Arundo donax</name>
    <name type="common">Giant reed</name>
    <name type="synonym">Donax arundinaceus</name>
    <dbReference type="NCBI Taxonomy" id="35708"/>
    <lineage>
        <taxon>Eukaryota</taxon>
        <taxon>Viridiplantae</taxon>
        <taxon>Streptophyta</taxon>
        <taxon>Embryophyta</taxon>
        <taxon>Tracheophyta</taxon>
        <taxon>Spermatophyta</taxon>
        <taxon>Magnoliopsida</taxon>
        <taxon>Liliopsida</taxon>
        <taxon>Poales</taxon>
        <taxon>Poaceae</taxon>
        <taxon>PACMAD clade</taxon>
        <taxon>Arundinoideae</taxon>
        <taxon>Arundineae</taxon>
        <taxon>Arundo</taxon>
    </lineage>
</organism>
<reference evidence="1" key="1">
    <citation type="submission" date="2014-09" db="EMBL/GenBank/DDBJ databases">
        <authorList>
            <person name="Magalhaes I.L.F."/>
            <person name="Oliveira U."/>
            <person name="Santos F.R."/>
            <person name="Vidigal T.H.D.A."/>
            <person name="Brescovit A.D."/>
            <person name="Santos A.J."/>
        </authorList>
    </citation>
    <scope>NUCLEOTIDE SEQUENCE</scope>
    <source>
        <tissue evidence="1">Shoot tissue taken approximately 20 cm above the soil surface</tissue>
    </source>
</reference>
<name>A0A0A8Y2F4_ARUDO</name>
<reference evidence="1" key="2">
    <citation type="journal article" date="2015" name="Data Brief">
        <title>Shoot transcriptome of the giant reed, Arundo donax.</title>
        <authorList>
            <person name="Barrero R.A."/>
            <person name="Guerrero F.D."/>
            <person name="Moolhuijzen P."/>
            <person name="Goolsby J.A."/>
            <person name="Tidwell J."/>
            <person name="Bellgard S.E."/>
            <person name="Bellgard M.I."/>
        </authorList>
    </citation>
    <scope>NUCLEOTIDE SEQUENCE</scope>
    <source>
        <tissue evidence="1">Shoot tissue taken approximately 20 cm above the soil surface</tissue>
    </source>
</reference>
<dbReference type="AlphaFoldDB" id="A0A0A8Y2F4"/>
<evidence type="ECO:0000313" key="1">
    <source>
        <dbReference type="EMBL" id="JAD20346.1"/>
    </source>
</evidence>
<accession>A0A0A8Y2F4</accession>
<protein>
    <submittedName>
        <fullName evidence="1">Uncharacterized protein</fullName>
    </submittedName>
</protein>
<sequence length="49" mass="5551">MALIMHTPMKTPSPPCPLVATSRIINAKEPSKKRENPARFLRRVFIFAS</sequence>
<dbReference type="EMBL" id="GBRH01277549">
    <property type="protein sequence ID" value="JAD20346.1"/>
    <property type="molecule type" value="Transcribed_RNA"/>
</dbReference>
<proteinExistence type="predicted"/>